<accession>A0A0G9JUJ8</accession>
<comment type="caution">
    <text evidence="2">The sequence shown here is derived from an EMBL/GenBank/DDBJ whole genome shotgun (WGS) entry which is preliminary data.</text>
</comment>
<dbReference type="SUPFAM" id="SSF82771">
    <property type="entry name" value="GIY-YIG endonuclease"/>
    <property type="match status" value="1"/>
</dbReference>
<dbReference type="PATRIC" id="fig|1447256.3.peg.2007"/>
<dbReference type="Proteomes" id="UP000035514">
    <property type="component" value="Unassembled WGS sequence"/>
</dbReference>
<name>A0A0G9JUJ8_9BACT</name>
<evidence type="ECO:0000313" key="3">
    <source>
        <dbReference type="Proteomes" id="UP000035514"/>
    </source>
</evidence>
<organism evidence="2 3">
    <name type="scientific">Aliarcobacter butzleri L348</name>
    <dbReference type="NCBI Taxonomy" id="1447256"/>
    <lineage>
        <taxon>Bacteria</taxon>
        <taxon>Pseudomonadati</taxon>
        <taxon>Campylobacterota</taxon>
        <taxon>Epsilonproteobacteria</taxon>
        <taxon>Campylobacterales</taxon>
        <taxon>Arcobacteraceae</taxon>
        <taxon>Aliarcobacter</taxon>
    </lineage>
</organism>
<protein>
    <recommendedName>
        <fullName evidence="1">GIY-YIG domain-containing protein</fullName>
    </recommendedName>
</protein>
<evidence type="ECO:0000259" key="1">
    <source>
        <dbReference type="PROSITE" id="PS50164"/>
    </source>
</evidence>
<dbReference type="RefSeq" id="WP_046997180.1">
    <property type="nucleotide sequence ID" value="NZ_JAIQ01000140.1"/>
</dbReference>
<dbReference type="InterPro" id="IPR035901">
    <property type="entry name" value="GIY-YIG_endonuc_sf"/>
</dbReference>
<feature type="domain" description="GIY-YIG" evidence="1">
    <location>
        <begin position="263"/>
        <end position="354"/>
    </location>
</feature>
<proteinExistence type="predicted"/>
<sequence>MKKIPFYLLTNKLYTMSFKNYLNYLKQDILSSSWFKENCKNKNIKVKVLFKDYCSKETKNCYFIYKEEKIYFYKLFLLKFEYKKEIKNNYHLKLLNINIKHETLFNLITMLFSSQKLFLDTGHYPNINFLDRKLFIETYVKKYNSYLDLSVLSKILNNTHYEQDGYIYKLSHLFPKKTFIYSLYIKILLSTQIDLKNDFEIAKQLFEIYNVKISRRTVCDIRNKYLIPNIKKIEEKNLTLYFNNFNNNRRLLNKENISTIENNLKGVYELSSNEKNFYPFAENKVIYIGSSNNLKKRLKTYTSKTAHTNDIKNFIKDNEKIYFRIIKTFDYQEYEKKLIDTFINLYGDLPRLNTQRILKEFIIAK</sequence>
<dbReference type="AlphaFoldDB" id="A0A0G9JUJ8"/>
<gene>
    <name evidence="2" type="ORF">AA20_10280</name>
</gene>
<dbReference type="Pfam" id="PF01541">
    <property type="entry name" value="GIY-YIG"/>
    <property type="match status" value="1"/>
</dbReference>
<dbReference type="Gene3D" id="3.40.1440.10">
    <property type="entry name" value="GIY-YIG endonuclease"/>
    <property type="match status" value="1"/>
</dbReference>
<dbReference type="EMBL" id="JAIQ01000140">
    <property type="protein sequence ID" value="KLD97850.1"/>
    <property type="molecule type" value="Genomic_DNA"/>
</dbReference>
<dbReference type="PROSITE" id="PS50164">
    <property type="entry name" value="GIY_YIG"/>
    <property type="match status" value="1"/>
</dbReference>
<dbReference type="InterPro" id="IPR000305">
    <property type="entry name" value="GIY-YIG_endonuc"/>
</dbReference>
<evidence type="ECO:0000313" key="2">
    <source>
        <dbReference type="EMBL" id="KLD97850.1"/>
    </source>
</evidence>
<reference evidence="2 3" key="1">
    <citation type="submission" date="2014-01" db="EMBL/GenBank/DDBJ databases">
        <title>Development of a Comparative Genomic Fingerprinting Assay for High Resolution Genotyping of Arcobacter butzleri.</title>
        <authorList>
            <person name="Webb A.L."/>
            <person name="Inglis G.D."/>
            <person name="Kruczkiewicz P."/>
            <person name="Selinger L.B."/>
            <person name="Taboada E.N."/>
        </authorList>
    </citation>
    <scope>NUCLEOTIDE SEQUENCE [LARGE SCALE GENOMIC DNA]</scope>
    <source>
        <strain evidence="2 3">L348</strain>
    </source>
</reference>